<dbReference type="OrthoDB" id="1389923at2759"/>
<proteinExistence type="predicted"/>
<evidence type="ECO:0000256" key="1">
    <source>
        <dbReference type="SAM" id="MobiDB-lite"/>
    </source>
</evidence>
<gene>
    <name evidence="2" type="ORF">FRX31_008211</name>
</gene>
<evidence type="ECO:0000313" key="3">
    <source>
        <dbReference type="Proteomes" id="UP000554482"/>
    </source>
</evidence>
<organism evidence="2 3">
    <name type="scientific">Thalictrum thalictroides</name>
    <name type="common">Rue-anemone</name>
    <name type="synonym">Anemone thalictroides</name>
    <dbReference type="NCBI Taxonomy" id="46969"/>
    <lineage>
        <taxon>Eukaryota</taxon>
        <taxon>Viridiplantae</taxon>
        <taxon>Streptophyta</taxon>
        <taxon>Embryophyta</taxon>
        <taxon>Tracheophyta</taxon>
        <taxon>Spermatophyta</taxon>
        <taxon>Magnoliopsida</taxon>
        <taxon>Ranunculales</taxon>
        <taxon>Ranunculaceae</taxon>
        <taxon>Thalictroideae</taxon>
        <taxon>Thalictrum</taxon>
    </lineage>
</organism>
<protein>
    <submittedName>
        <fullName evidence="2">Uncharacterized protein</fullName>
    </submittedName>
</protein>
<dbReference type="EMBL" id="JABWDY010008453">
    <property type="protein sequence ID" value="KAF5202202.1"/>
    <property type="molecule type" value="Genomic_DNA"/>
</dbReference>
<accession>A0A7J6X1C0</accession>
<reference evidence="2 3" key="1">
    <citation type="submission" date="2020-06" db="EMBL/GenBank/DDBJ databases">
        <title>Transcriptomic and genomic resources for Thalictrum thalictroides and T. hernandezii: Facilitating candidate gene discovery in an emerging model plant lineage.</title>
        <authorList>
            <person name="Arias T."/>
            <person name="Riano-Pachon D.M."/>
            <person name="Di Stilio V.S."/>
        </authorList>
    </citation>
    <scope>NUCLEOTIDE SEQUENCE [LARGE SCALE GENOMIC DNA]</scope>
    <source>
        <strain evidence="3">cv. WT478/WT964</strain>
        <tissue evidence="2">Leaves</tissue>
    </source>
</reference>
<comment type="caution">
    <text evidence="2">The sequence shown here is derived from an EMBL/GenBank/DDBJ whole genome shotgun (WGS) entry which is preliminary data.</text>
</comment>
<name>A0A7J6X1C0_THATH</name>
<feature type="region of interest" description="Disordered" evidence="1">
    <location>
        <begin position="1"/>
        <end position="94"/>
    </location>
</feature>
<dbReference type="Proteomes" id="UP000554482">
    <property type="component" value="Unassembled WGS sequence"/>
</dbReference>
<keyword evidence="3" id="KW-1185">Reference proteome</keyword>
<evidence type="ECO:0000313" key="2">
    <source>
        <dbReference type="EMBL" id="KAF5202202.1"/>
    </source>
</evidence>
<feature type="compositionally biased region" description="Basic and acidic residues" evidence="1">
    <location>
        <begin position="19"/>
        <end position="28"/>
    </location>
</feature>
<dbReference type="AlphaFoldDB" id="A0A7J6X1C0"/>
<feature type="non-terminal residue" evidence="2">
    <location>
        <position position="231"/>
    </location>
</feature>
<sequence>EQRNENGAESSEDDEEYIASEKDAKYEQDEYEEENADVASLTHLSEDESDELWNLRENNIQKKKAKGKKNTQQQADRHNEPTPPLTEEPSLPQTILRDLPDYDTEYDSCYYDSPVEDEENPVTLKYVKNAFRDYSVVTWRSLRFAKNNRQMVIVKCNKNFKVPMANASWMAGKYADKILRNPNWKLKDFIKEIREKYAFDVSIPKASRARKKAKGEVDDGLIKHYAHELVR</sequence>